<evidence type="ECO:0000313" key="1">
    <source>
        <dbReference type="EMBL" id="CAG7724365.1"/>
    </source>
</evidence>
<organism evidence="1 2">
    <name type="scientific">Allacma fusca</name>
    <dbReference type="NCBI Taxonomy" id="39272"/>
    <lineage>
        <taxon>Eukaryota</taxon>
        <taxon>Metazoa</taxon>
        <taxon>Ecdysozoa</taxon>
        <taxon>Arthropoda</taxon>
        <taxon>Hexapoda</taxon>
        <taxon>Collembola</taxon>
        <taxon>Symphypleona</taxon>
        <taxon>Sminthuridae</taxon>
        <taxon>Allacma</taxon>
    </lineage>
</organism>
<name>A0A8J2JYL7_9HEXA</name>
<feature type="non-terminal residue" evidence="1">
    <location>
        <position position="24"/>
    </location>
</feature>
<keyword evidence="2" id="KW-1185">Reference proteome</keyword>
<dbReference type="Proteomes" id="UP000708208">
    <property type="component" value="Unassembled WGS sequence"/>
</dbReference>
<reference evidence="1" key="1">
    <citation type="submission" date="2021-06" db="EMBL/GenBank/DDBJ databases">
        <authorList>
            <person name="Hodson N. C."/>
            <person name="Mongue J. A."/>
            <person name="Jaron S. K."/>
        </authorList>
    </citation>
    <scope>NUCLEOTIDE SEQUENCE</scope>
</reference>
<comment type="caution">
    <text evidence="1">The sequence shown here is derived from an EMBL/GenBank/DDBJ whole genome shotgun (WGS) entry which is preliminary data.</text>
</comment>
<protein>
    <submittedName>
        <fullName evidence="1">Uncharacterized protein</fullName>
    </submittedName>
</protein>
<proteinExistence type="predicted"/>
<gene>
    <name evidence="1" type="ORF">AFUS01_LOCUS13396</name>
</gene>
<evidence type="ECO:0000313" key="2">
    <source>
        <dbReference type="Proteomes" id="UP000708208"/>
    </source>
</evidence>
<accession>A0A8J2JYL7</accession>
<sequence>SYKPDGGYIPRILFFDSNGTLLKD</sequence>
<dbReference type="EMBL" id="CAJVCH010109037">
    <property type="protein sequence ID" value="CAG7724365.1"/>
    <property type="molecule type" value="Genomic_DNA"/>
</dbReference>
<feature type="non-terminal residue" evidence="1">
    <location>
        <position position="1"/>
    </location>
</feature>
<dbReference type="AlphaFoldDB" id="A0A8J2JYL7"/>